<evidence type="ECO:0000313" key="6">
    <source>
        <dbReference type="RefSeq" id="XP_042584269.1"/>
    </source>
</evidence>
<dbReference type="InterPro" id="IPR001611">
    <property type="entry name" value="Leu-rich_rpt"/>
</dbReference>
<dbReference type="InterPro" id="IPR001715">
    <property type="entry name" value="CH_dom"/>
</dbReference>
<evidence type="ECO:0000256" key="1">
    <source>
        <dbReference type="ARBA" id="ARBA00022614"/>
    </source>
</evidence>
<feature type="region of interest" description="Disordered" evidence="3">
    <location>
        <begin position="349"/>
        <end position="545"/>
    </location>
</feature>
<feature type="compositionally biased region" description="Basic and acidic residues" evidence="3">
    <location>
        <begin position="532"/>
        <end position="545"/>
    </location>
</feature>
<feature type="compositionally biased region" description="Low complexity" evidence="3">
    <location>
        <begin position="470"/>
        <end position="487"/>
    </location>
</feature>
<name>A0A9Q9WIY5_CYPCA</name>
<dbReference type="SMART" id="SM00033">
    <property type="entry name" value="CH"/>
    <property type="match status" value="1"/>
</dbReference>
<dbReference type="PROSITE" id="PS50021">
    <property type="entry name" value="CH"/>
    <property type="match status" value="1"/>
</dbReference>
<feature type="compositionally biased region" description="Basic and acidic residues" evidence="3">
    <location>
        <begin position="355"/>
        <end position="365"/>
    </location>
</feature>
<sequence length="702" mass="76871">MAAGDGAQLPATVAASRSVEKALEEAASSGALILSNRKLKEFPRTAKNYDLSDITHADLSKNRLCEVPEEVCQFVSLETLSLYHNCVRSLTPNLCQLQALTYLNLSRNQLSSLPPSVCQLPLLRVLIVSNNKLSAIPASIHTLIHLRQLDVSCNELQSLPVELGQLECLRDLNLRRNQLTILPEELSEMPLVRLDVSCNRISHVPVCYRHLRHLQSIILDNNPLQMPPAQICSKGKFHIFKYLNMEACKRTQDQFEKALRNTAFNSCLDQDLFPGQYGGLDSGFNSVDSGSKRWSGNESADDFSERSLRLTDISREHTNFQEEEERNILLDTPKVNGDLEQVDFIDNTVTEEEDERCHPPQEKSESTSSTPSQSPESTCSRIFVIGDGSDSGSPPSPTLEERRRPGNLLIWQERERAQQQRARASTLQKLTVKTGSNLATTSKHGGTGSVSGGDSDSNSPPNGLKQRCASVDQVSPSSQSGSLQRSISRTDASSAKPCSPPGSAPKPNSFLFRTSSRCNVKTGSGNSLAESGRSDSRSTLRSPREERTDVLQLCKTLESGVMFSLGYGMGVVLWNGTVLCQLANHLRPRSVPIIHIPSPAVPKLSAAKCRLNVENFIAACRRLGVPEMELCLASDILCSKLSAVHRCVTALLAKAGGEEEVNEDDGGTSPSVSPSSPFSTGFLLFYSLLMALLYLFYCYLTA</sequence>
<organism evidence="6">
    <name type="scientific">Cyprinus carpio</name>
    <name type="common">Common carp</name>
    <dbReference type="NCBI Taxonomy" id="7962"/>
    <lineage>
        <taxon>Eukaryota</taxon>
        <taxon>Metazoa</taxon>
        <taxon>Chordata</taxon>
        <taxon>Craniata</taxon>
        <taxon>Vertebrata</taxon>
        <taxon>Euteleostomi</taxon>
        <taxon>Actinopterygii</taxon>
        <taxon>Neopterygii</taxon>
        <taxon>Teleostei</taxon>
        <taxon>Ostariophysi</taxon>
        <taxon>Cypriniformes</taxon>
        <taxon>Cyprinidae</taxon>
        <taxon>Cyprininae</taxon>
        <taxon>Cyprinus</taxon>
    </lineage>
</organism>
<dbReference type="InterPro" id="IPR003591">
    <property type="entry name" value="Leu-rich_rpt_typical-subtyp"/>
</dbReference>
<dbReference type="RefSeq" id="XP_042584269.1">
    <property type="nucleotide sequence ID" value="XM_042728335.1"/>
</dbReference>
<evidence type="ECO:0000256" key="4">
    <source>
        <dbReference type="SAM" id="Phobius"/>
    </source>
</evidence>
<evidence type="ECO:0000259" key="5">
    <source>
        <dbReference type="PROSITE" id="PS50021"/>
    </source>
</evidence>
<dbReference type="Proteomes" id="UP001155660">
    <property type="component" value="Chromosome B7"/>
</dbReference>
<dbReference type="SMR" id="A0A9Q9WIY5"/>
<feature type="compositionally biased region" description="Polar residues" evidence="3">
    <location>
        <begin position="511"/>
        <end position="529"/>
    </location>
</feature>
<keyword evidence="1" id="KW-0433">Leucine-rich repeat</keyword>
<dbReference type="SMART" id="SM00369">
    <property type="entry name" value="LRR_TYP"/>
    <property type="match status" value="6"/>
</dbReference>
<dbReference type="PROSITE" id="PS51450">
    <property type="entry name" value="LRR"/>
    <property type="match status" value="3"/>
</dbReference>
<keyword evidence="4" id="KW-1133">Transmembrane helix</keyword>
<dbReference type="FunFam" id="3.80.10.10:FF:000007">
    <property type="entry name" value="Leucine-rich repeat and calponin homology domain-containing protein 1 isoform 3"/>
    <property type="match status" value="1"/>
</dbReference>
<keyword evidence="4" id="KW-0472">Membrane</keyword>
<feature type="domain" description="Calponin-homology (CH)" evidence="5">
    <location>
        <begin position="541"/>
        <end position="656"/>
    </location>
</feature>
<gene>
    <name evidence="6" type="primary">LOC109102844</name>
</gene>
<dbReference type="AlphaFoldDB" id="A0A9Q9WIY5"/>
<dbReference type="Pfam" id="PF00307">
    <property type="entry name" value="CH"/>
    <property type="match status" value="1"/>
</dbReference>
<dbReference type="InterPro" id="IPR050216">
    <property type="entry name" value="LRR_domain-containing"/>
</dbReference>
<feature type="compositionally biased region" description="Low complexity" evidence="3">
    <location>
        <begin position="366"/>
        <end position="378"/>
    </location>
</feature>
<proteinExistence type="predicted"/>
<protein>
    <submittedName>
        <fullName evidence="6">Leucine-rich repeat and calponin homology domain-containing protein 4-like</fullName>
    </submittedName>
</protein>
<dbReference type="GeneID" id="109102844"/>
<evidence type="ECO:0000256" key="2">
    <source>
        <dbReference type="ARBA" id="ARBA00022737"/>
    </source>
</evidence>
<keyword evidence="4" id="KW-0812">Transmembrane</keyword>
<feature type="transmembrane region" description="Helical" evidence="4">
    <location>
        <begin position="678"/>
        <end position="700"/>
    </location>
</feature>
<feature type="compositionally biased region" description="Low complexity" evidence="3">
    <location>
        <begin position="452"/>
        <end position="463"/>
    </location>
</feature>
<accession>A0A9Q9WIY5</accession>
<dbReference type="PANTHER" id="PTHR48051:SF64">
    <property type="entry name" value="LEUCINE RICH REPEATS AND CALPONIN HOMOLOGY DOMAIN CONTAINING 4"/>
    <property type="match status" value="1"/>
</dbReference>
<dbReference type="OrthoDB" id="6149831at2759"/>
<keyword evidence="2" id="KW-0677">Repeat</keyword>
<dbReference type="Pfam" id="PF00560">
    <property type="entry name" value="LRR_1"/>
    <property type="match status" value="1"/>
</dbReference>
<dbReference type="GO" id="GO:0005737">
    <property type="term" value="C:cytoplasm"/>
    <property type="evidence" value="ECO:0007669"/>
    <property type="project" value="TreeGrafter"/>
</dbReference>
<dbReference type="SMART" id="SM00364">
    <property type="entry name" value="LRR_BAC"/>
    <property type="match status" value="4"/>
</dbReference>
<dbReference type="KEGG" id="ccar:109102844"/>
<evidence type="ECO:0000256" key="3">
    <source>
        <dbReference type="SAM" id="MobiDB-lite"/>
    </source>
</evidence>
<feature type="compositionally biased region" description="Polar residues" evidence="3">
    <location>
        <begin position="425"/>
        <end position="440"/>
    </location>
</feature>
<dbReference type="PANTHER" id="PTHR48051">
    <property type="match status" value="1"/>
</dbReference>
<dbReference type="Pfam" id="PF13855">
    <property type="entry name" value="LRR_8"/>
    <property type="match status" value="1"/>
</dbReference>
<reference evidence="6" key="1">
    <citation type="submission" date="2025-08" db="UniProtKB">
        <authorList>
            <consortium name="RefSeq"/>
        </authorList>
    </citation>
    <scope>IDENTIFICATION</scope>
    <source>
        <tissue evidence="6">Muscle</tissue>
    </source>
</reference>